<keyword evidence="2 5" id="KW-0812">Transmembrane</keyword>
<dbReference type="EMBL" id="LAZR01028046">
    <property type="protein sequence ID" value="KKL63790.1"/>
    <property type="molecule type" value="Genomic_DNA"/>
</dbReference>
<name>A0A0F9G2N6_9ZZZZ</name>
<feature type="domain" description="Yip1" evidence="6">
    <location>
        <begin position="10"/>
        <end position="184"/>
    </location>
</feature>
<keyword evidence="4 5" id="KW-0472">Membrane</keyword>
<organism evidence="7">
    <name type="scientific">marine sediment metagenome</name>
    <dbReference type="NCBI Taxonomy" id="412755"/>
    <lineage>
        <taxon>unclassified sequences</taxon>
        <taxon>metagenomes</taxon>
        <taxon>ecological metagenomes</taxon>
    </lineage>
</organism>
<gene>
    <name evidence="7" type="ORF">LCGC14_2171580</name>
</gene>
<evidence type="ECO:0000259" key="6">
    <source>
        <dbReference type="Pfam" id="PF04893"/>
    </source>
</evidence>
<feature type="transmembrane region" description="Helical" evidence="5">
    <location>
        <begin position="138"/>
        <end position="160"/>
    </location>
</feature>
<dbReference type="Pfam" id="PF04893">
    <property type="entry name" value="Yip1"/>
    <property type="match status" value="1"/>
</dbReference>
<accession>A0A0F9G2N6</accession>
<dbReference type="AlphaFoldDB" id="A0A0F9G2N6"/>
<feature type="transmembrane region" description="Helical" evidence="5">
    <location>
        <begin position="72"/>
        <end position="97"/>
    </location>
</feature>
<evidence type="ECO:0000313" key="7">
    <source>
        <dbReference type="EMBL" id="KKL63790.1"/>
    </source>
</evidence>
<evidence type="ECO:0000256" key="3">
    <source>
        <dbReference type="ARBA" id="ARBA00022989"/>
    </source>
</evidence>
<comment type="subcellular location">
    <subcellularLocation>
        <location evidence="1">Membrane</location>
        <topology evidence="1">Multi-pass membrane protein</topology>
    </subcellularLocation>
</comment>
<dbReference type="InterPro" id="IPR006977">
    <property type="entry name" value="Yip1_dom"/>
</dbReference>
<feature type="transmembrane region" description="Helical" evidence="5">
    <location>
        <begin position="167"/>
        <end position="189"/>
    </location>
</feature>
<dbReference type="GO" id="GO:0016020">
    <property type="term" value="C:membrane"/>
    <property type="evidence" value="ECO:0007669"/>
    <property type="project" value="UniProtKB-SubCell"/>
</dbReference>
<protein>
    <recommendedName>
        <fullName evidence="6">Yip1 domain-containing protein</fullName>
    </recommendedName>
</protein>
<evidence type="ECO:0000256" key="2">
    <source>
        <dbReference type="ARBA" id="ARBA00022692"/>
    </source>
</evidence>
<proteinExistence type="predicted"/>
<evidence type="ECO:0000256" key="1">
    <source>
        <dbReference type="ARBA" id="ARBA00004141"/>
    </source>
</evidence>
<sequence length="191" mass="21094">MNEIEKIKKFLTIKRDAIEETINDKSSTKFAVFLIAIAIMLGLIQSILLSVVTPDIMEWILSFFGFPPPSVVRIMDVIASNIIFPILLIVLTFYIGIALKGEPESLNHVVRAIGYSVPPLIISSALSFLSLIPILELFVSFLNIVFGFWFLIILIIALMITFKKGALTGISAILFSAIIAGLSVIWTLLLP</sequence>
<reference evidence="7" key="1">
    <citation type="journal article" date="2015" name="Nature">
        <title>Complex archaea that bridge the gap between prokaryotes and eukaryotes.</title>
        <authorList>
            <person name="Spang A."/>
            <person name="Saw J.H."/>
            <person name="Jorgensen S.L."/>
            <person name="Zaremba-Niedzwiedzka K."/>
            <person name="Martijn J."/>
            <person name="Lind A.E."/>
            <person name="van Eijk R."/>
            <person name="Schleper C."/>
            <person name="Guy L."/>
            <person name="Ettema T.J."/>
        </authorList>
    </citation>
    <scope>NUCLEOTIDE SEQUENCE</scope>
</reference>
<evidence type="ECO:0000256" key="4">
    <source>
        <dbReference type="ARBA" id="ARBA00023136"/>
    </source>
</evidence>
<evidence type="ECO:0000256" key="5">
    <source>
        <dbReference type="SAM" id="Phobius"/>
    </source>
</evidence>
<feature type="transmembrane region" description="Helical" evidence="5">
    <location>
        <begin position="109"/>
        <end position="132"/>
    </location>
</feature>
<keyword evidence="3 5" id="KW-1133">Transmembrane helix</keyword>
<comment type="caution">
    <text evidence="7">The sequence shown here is derived from an EMBL/GenBank/DDBJ whole genome shotgun (WGS) entry which is preliminary data.</text>
</comment>
<feature type="transmembrane region" description="Helical" evidence="5">
    <location>
        <begin position="30"/>
        <end position="52"/>
    </location>
</feature>